<dbReference type="Proteomes" id="UP000403266">
    <property type="component" value="Unassembled WGS sequence"/>
</dbReference>
<dbReference type="RefSeq" id="WP_152715769.1">
    <property type="nucleotide sequence ID" value="NZ_VOSJ01000200.1"/>
</dbReference>
<evidence type="ECO:0000313" key="1">
    <source>
        <dbReference type="EMBL" id="MPR29077.1"/>
    </source>
</evidence>
<gene>
    <name evidence="1" type="ORF">FS320_29170</name>
</gene>
<name>A0A5N7MPX5_9HYPH</name>
<reference evidence="1 2" key="1">
    <citation type="journal article" date="2019" name="Syst. Appl. Microbiol.">
        <title>Microvirga tunisiensis sp. nov., a root nodule symbiotic bacterium isolated from Lupinus micranthus and L. luteus grown in Northern Tunisia.</title>
        <authorList>
            <person name="Msaddak A."/>
            <person name="Rejili M."/>
            <person name="Duran D."/>
            <person name="Mars M."/>
            <person name="Palacios J.M."/>
            <person name="Ruiz-Argueso T."/>
            <person name="Rey L."/>
            <person name="Imperial J."/>
        </authorList>
    </citation>
    <scope>NUCLEOTIDE SEQUENCE [LARGE SCALE GENOMIC DNA]</scope>
    <source>
        <strain evidence="1 2">Lmie10</strain>
    </source>
</reference>
<dbReference type="AlphaFoldDB" id="A0A5N7MPX5"/>
<comment type="caution">
    <text evidence="1">The sequence shown here is derived from an EMBL/GenBank/DDBJ whole genome shotgun (WGS) entry which is preliminary data.</text>
</comment>
<dbReference type="EMBL" id="VOSK01000196">
    <property type="protein sequence ID" value="MPR29077.1"/>
    <property type="molecule type" value="Genomic_DNA"/>
</dbReference>
<protein>
    <submittedName>
        <fullName evidence="1">Uncharacterized protein</fullName>
    </submittedName>
</protein>
<keyword evidence="2" id="KW-1185">Reference proteome</keyword>
<organism evidence="1 2">
    <name type="scientific">Microvirga tunisiensis</name>
    <dbReference type="NCBI Taxonomy" id="2108360"/>
    <lineage>
        <taxon>Bacteria</taxon>
        <taxon>Pseudomonadati</taxon>
        <taxon>Pseudomonadota</taxon>
        <taxon>Alphaproteobacteria</taxon>
        <taxon>Hyphomicrobiales</taxon>
        <taxon>Methylobacteriaceae</taxon>
        <taxon>Microvirga</taxon>
    </lineage>
</organism>
<evidence type="ECO:0000313" key="2">
    <source>
        <dbReference type="Proteomes" id="UP000403266"/>
    </source>
</evidence>
<accession>A0A5N7MPX5</accession>
<sequence>MGPAADHIVFECRNRPDGKPQYCSIHRPNPMDTIAETSLIESFEEAEIEIPNWDVVWSD</sequence>
<proteinExistence type="predicted"/>